<keyword evidence="4" id="KW-0175">Coiled coil</keyword>
<reference evidence="6 7" key="1">
    <citation type="submission" date="2021-02" db="EMBL/GenBank/DDBJ databases">
        <title>Variation within the Batrachochytrium salamandrivorans European outbreak.</title>
        <authorList>
            <person name="Kelly M."/>
            <person name="Pasmans F."/>
            <person name="Shea T.P."/>
            <person name="Munoz J.F."/>
            <person name="Carranza S."/>
            <person name="Cuomo C.A."/>
            <person name="Martel A."/>
        </authorList>
    </citation>
    <scope>NUCLEOTIDE SEQUENCE [LARGE SCALE GENOMIC DNA]</scope>
    <source>
        <strain evidence="6 7">AMFP18/2</strain>
    </source>
</reference>
<accession>A0ABQ8F0J1</accession>
<keyword evidence="5" id="KW-0206">Cytoskeleton</keyword>
<dbReference type="EMBL" id="JAFCIX010000438">
    <property type="protein sequence ID" value="KAH6589967.1"/>
    <property type="molecule type" value="Genomic_DNA"/>
</dbReference>
<comment type="subcellular location">
    <subcellularLocation>
        <location evidence="1">Cytoplasm</location>
        <location evidence="1">Cytoskeleton</location>
    </subcellularLocation>
</comment>
<sequence length="83" mass="9663">MQDIPQVIKADWHHRDFVRTISRSILEVTEFLRKFEMHARQKIGALDERLERMERSLATYEARALSLEPASSPGIVEPSQIET</sequence>
<comment type="caution">
    <text evidence="6">The sequence shown here is derived from an EMBL/GenBank/DDBJ whole genome shotgun (WGS) entry which is preliminary data.</text>
</comment>
<keyword evidence="3" id="KW-0963">Cytoplasm</keyword>
<comment type="similarity">
    <text evidence="2">Belongs to the BRK1 family.</text>
</comment>
<dbReference type="InterPro" id="IPR033378">
    <property type="entry name" value="BRICK1"/>
</dbReference>
<keyword evidence="7" id="KW-1185">Reference proteome</keyword>
<evidence type="ECO:0000256" key="3">
    <source>
        <dbReference type="ARBA" id="ARBA00022490"/>
    </source>
</evidence>
<protein>
    <submittedName>
        <fullName evidence="6">Uncharacterized protein</fullName>
    </submittedName>
</protein>
<evidence type="ECO:0000256" key="5">
    <source>
        <dbReference type="ARBA" id="ARBA00023212"/>
    </source>
</evidence>
<proteinExistence type="inferred from homology"/>
<gene>
    <name evidence="6" type="ORF">BASA50_009669</name>
</gene>
<evidence type="ECO:0000256" key="4">
    <source>
        <dbReference type="ARBA" id="ARBA00023054"/>
    </source>
</evidence>
<dbReference type="PANTHER" id="PTHR33668:SF1">
    <property type="entry name" value="PROTEIN BRICK1"/>
    <property type="match status" value="1"/>
</dbReference>
<evidence type="ECO:0000256" key="2">
    <source>
        <dbReference type="ARBA" id="ARBA00005620"/>
    </source>
</evidence>
<evidence type="ECO:0000256" key="1">
    <source>
        <dbReference type="ARBA" id="ARBA00004245"/>
    </source>
</evidence>
<dbReference type="Proteomes" id="UP001648503">
    <property type="component" value="Unassembled WGS sequence"/>
</dbReference>
<dbReference type="PANTHER" id="PTHR33668">
    <property type="entry name" value="PROTEIN BRICK1"/>
    <property type="match status" value="1"/>
</dbReference>
<evidence type="ECO:0000313" key="6">
    <source>
        <dbReference type="EMBL" id="KAH6589967.1"/>
    </source>
</evidence>
<evidence type="ECO:0000313" key="7">
    <source>
        <dbReference type="Proteomes" id="UP001648503"/>
    </source>
</evidence>
<dbReference type="Gene3D" id="1.20.5.110">
    <property type="match status" value="1"/>
</dbReference>
<name>A0ABQ8F0J1_9FUNG</name>
<organism evidence="6 7">
    <name type="scientific">Batrachochytrium salamandrivorans</name>
    <dbReference type="NCBI Taxonomy" id="1357716"/>
    <lineage>
        <taxon>Eukaryota</taxon>
        <taxon>Fungi</taxon>
        <taxon>Fungi incertae sedis</taxon>
        <taxon>Chytridiomycota</taxon>
        <taxon>Chytridiomycota incertae sedis</taxon>
        <taxon>Chytridiomycetes</taxon>
        <taxon>Rhizophydiales</taxon>
        <taxon>Rhizophydiales incertae sedis</taxon>
        <taxon>Batrachochytrium</taxon>
    </lineage>
</organism>